<gene>
    <name evidence="2" type="ORF">CONPUDRAFT_82172</name>
</gene>
<reference evidence="3" key="1">
    <citation type="journal article" date="2012" name="Science">
        <title>The Paleozoic origin of enzymatic lignin decomposition reconstructed from 31 fungal genomes.</title>
        <authorList>
            <person name="Floudas D."/>
            <person name="Binder M."/>
            <person name="Riley R."/>
            <person name="Barry K."/>
            <person name="Blanchette R.A."/>
            <person name="Henrissat B."/>
            <person name="Martinez A.T."/>
            <person name="Otillar R."/>
            <person name="Spatafora J.W."/>
            <person name="Yadav J.S."/>
            <person name="Aerts A."/>
            <person name="Benoit I."/>
            <person name="Boyd A."/>
            <person name="Carlson A."/>
            <person name="Copeland A."/>
            <person name="Coutinho P.M."/>
            <person name="de Vries R.P."/>
            <person name="Ferreira P."/>
            <person name="Findley K."/>
            <person name="Foster B."/>
            <person name="Gaskell J."/>
            <person name="Glotzer D."/>
            <person name="Gorecki P."/>
            <person name="Heitman J."/>
            <person name="Hesse C."/>
            <person name="Hori C."/>
            <person name="Igarashi K."/>
            <person name="Jurgens J.A."/>
            <person name="Kallen N."/>
            <person name="Kersten P."/>
            <person name="Kohler A."/>
            <person name="Kuees U."/>
            <person name="Kumar T.K.A."/>
            <person name="Kuo A."/>
            <person name="LaButti K."/>
            <person name="Larrondo L.F."/>
            <person name="Lindquist E."/>
            <person name="Ling A."/>
            <person name="Lombard V."/>
            <person name="Lucas S."/>
            <person name="Lundell T."/>
            <person name="Martin R."/>
            <person name="McLaughlin D.J."/>
            <person name="Morgenstern I."/>
            <person name="Morin E."/>
            <person name="Murat C."/>
            <person name="Nagy L.G."/>
            <person name="Nolan M."/>
            <person name="Ohm R.A."/>
            <person name="Patyshakuliyeva A."/>
            <person name="Rokas A."/>
            <person name="Ruiz-Duenas F.J."/>
            <person name="Sabat G."/>
            <person name="Salamov A."/>
            <person name="Samejima M."/>
            <person name="Schmutz J."/>
            <person name="Slot J.C."/>
            <person name="St John F."/>
            <person name="Stenlid J."/>
            <person name="Sun H."/>
            <person name="Sun S."/>
            <person name="Syed K."/>
            <person name="Tsang A."/>
            <person name="Wiebenga A."/>
            <person name="Young D."/>
            <person name="Pisabarro A."/>
            <person name="Eastwood D.C."/>
            <person name="Martin F."/>
            <person name="Cullen D."/>
            <person name="Grigoriev I.V."/>
            <person name="Hibbett D.S."/>
        </authorList>
    </citation>
    <scope>NUCLEOTIDE SEQUENCE [LARGE SCALE GENOMIC DNA]</scope>
    <source>
        <strain evidence="3">RWD-64-598 SS2</strain>
    </source>
</reference>
<dbReference type="RefSeq" id="XP_007768533.1">
    <property type="nucleotide sequence ID" value="XM_007770343.1"/>
</dbReference>
<dbReference type="Proteomes" id="UP000053558">
    <property type="component" value="Unassembled WGS sequence"/>
</dbReference>
<keyword evidence="3" id="KW-1185">Reference proteome</keyword>
<sequence>MTARLSSNPILFGSGRVPPALSSTFFNPHRLSIEFSPEWGLRREAACEKLREMAIEKAWCARVINDNSPQSLAVCFILQFLEDQLGSAGDRRMWASAFVQQLRVMFERRAAIGSNSSIDGPAGPAITNNLRFSSYSAMPAPTWETWIPSSVQITSMTQLHLANTFAPASWSLDISMNQDQLGLAYVREPHIRDMGLRWCIQIMREALISACRSEICVYTIHDEIMLVGPPPPSPAEVISGAFDDLPWWDFGSFLLFVRPFTYRATQIALESPQWQTRRLNGQPFSLSCLEEHLSSLSSLHTLMKRAQVQYSGLFSPEGLTARYQALCHSAPDMANDERNLRFWTMNRNILYTSRVFLVSMKSALGALTIPIYLDLLARIRDEEAQRQFGSGTHQTTSQRRGVDDVQQITQLLINLKRVLLPYAREVLHDIQSGANLGWITHLGNEPLKLWCSIILDSTPIEDGGDGITRAQRVASLETAFRIFKILTWSWPRVFDDPLVLHTQHVVEEGIRNGVYSSSSMVDHVPRSSFGIDPLTSENTGIWPSYLGLEEAWKVMEPIAAVSLKTVYTADAIPAMPWPKVHSIPSTLDLPDIQQMMQGLNLHDEPAGGSAPPSLPPSSAPTSKVAFTDLYNFNEAAFRSSSRGVQAQTQTQTRPQAGAPLQMPDLSEFDMTFFGGEAVPTTSLPKPSFAGIPSAHSDPGIHMRGYSQTSPTGWLEWTVGHFWS</sequence>
<feature type="compositionally biased region" description="Low complexity" evidence="1">
    <location>
        <begin position="645"/>
        <end position="658"/>
    </location>
</feature>
<dbReference type="KEGG" id="cput:CONPUDRAFT_82172"/>
<accession>A0A5M3MR38</accession>
<evidence type="ECO:0000256" key="1">
    <source>
        <dbReference type="SAM" id="MobiDB-lite"/>
    </source>
</evidence>
<feature type="region of interest" description="Disordered" evidence="1">
    <location>
        <begin position="640"/>
        <end position="660"/>
    </location>
</feature>
<dbReference type="EMBL" id="JH711578">
    <property type="protein sequence ID" value="EIW81115.1"/>
    <property type="molecule type" value="Genomic_DNA"/>
</dbReference>
<evidence type="ECO:0000313" key="2">
    <source>
        <dbReference type="EMBL" id="EIW81115.1"/>
    </source>
</evidence>
<protein>
    <submittedName>
        <fullName evidence="2">Uncharacterized protein</fullName>
    </submittedName>
</protein>
<dbReference type="AlphaFoldDB" id="A0A5M3MR38"/>
<comment type="caution">
    <text evidence="2">The sequence shown here is derived from an EMBL/GenBank/DDBJ whole genome shotgun (WGS) entry which is preliminary data.</text>
</comment>
<evidence type="ECO:0000313" key="3">
    <source>
        <dbReference type="Proteomes" id="UP000053558"/>
    </source>
</evidence>
<organism evidence="2 3">
    <name type="scientific">Coniophora puteana (strain RWD-64-598)</name>
    <name type="common">Brown rot fungus</name>
    <dbReference type="NCBI Taxonomy" id="741705"/>
    <lineage>
        <taxon>Eukaryota</taxon>
        <taxon>Fungi</taxon>
        <taxon>Dikarya</taxon>
        <taxon>Basidiomycota</taxon>
        <taxon>Agaricomycotina</taxon>
        <taxon>Agaricomycetes</taxon>
        <taxon>Agaricomycetidae</taxon>
        <taxon>Boletales</taxon>
        <taxon>Coniophorineae</taxon>
        <taxon>Coniophoraceae</taxon>
        <taxon>Coniophora</taxon>
    </lineage>
</organism>
<feature type="region of interest" description="Disordered" evidence="1">
    <location>
        <begin position="601"/>
        <end position="620"/>
    </location>
</feature>
<dbReference type="GeneID" id="19210372"/>
<name>A0A5M3MR38_CONPW</name>
<proteinExistence type="predicted"/>